<dbReference type="EMBL" id="WNME01000004">
    <property type="protein sequence ID" value="MUB62887.1"/>
    <property type="molecule type" value="Genomic_DNA"/>
</dbReference>
<organism evidence="1 2">
    <name type="scientific">Hungatella hathewayi</name>
    <dbReference type="NCBI Taxonomy" id="154046"/>
    <lineage>
        <taxon>Bacteria</taxon>
        <taxon>Bacillati</taxon>
        <taxon>Bacillota</taxon>
        <taxon>Clostridia</taxon>
        <taxon>Lachnospirales</taxon>
        <taxon>Lachnospiraceae</taxon>
        <taxon>Hungatella</taxon>
    </lineage>
</organism>
<proteinExistence type="predicted"/>
<dbReference type="Proteomes" id="UP000434223">
    <property type="component" value="Unassembled WGS sequence"/>
</dbReference>
<comment type="caution">
    <text evidence="1">The sequence shown here is derived from an EMBL/GenBank/DDBJ whole genome shotgun (WGS) entry which is preliminary data.</text>
</comment>
<evidence type="ECO:0000313" key="1">
    <source>
        <dbReference type="EMBL" id="MUB62887.1"/>
    </source>
</evidence>
<evidence type="ECO:0008006" key="3">
    <source>
        <dbReference type="Google" id="ProtNLM"/>
    </source>
</evidence>
<gene>
    <name evidence="1" type="ORF">GNE07_07420</name>
</gene>
<reference evidence="1 2" key="1">
    <citation type="submission" date="2019-09" db="EMBL/GenBank/DDBJ databases">
        <title>Draft genome sequencing of Hungatella hathewayi 123Y-2.</title>
        <authorList>
            <person name="Lv Q."/>
            <person name="Li S."/>
        </authorList>
    </citation>
    <scope>NUCLEOTIDE SEQUENCE [LARGE SCALE GENOMIC DNA]</scope>
    <source>
        <strain evidence="1 2">123Y-2</strain>
    </source>
</reference>
<name>A0AAW9WD58_9FIRM</name>
<evidence type="ECO:0000313" key="2">
    <source>
        <dbReference type="Proteomes" id="UP000434223"/>
    </source>
</evidence>
<accession>A0AAW9WD58</accession>
<sequence>MDMSHKRRFYAGMVGGVVVLSWLVITSCSGKMANTDVSREADNSCYLCGNGGLMGYYGEFDSIGFMNVNTGQIVDIPILSDADGGKSEKEVNGSSYHLITVGDGGSAVAVSTDQRRRFGKGSVMPGENSNLEEEKAGKLFCKNCLSQLLDIYNDRIAEEIPDTTMVDFVERKFYAIDKRYSDYLIRDYYLHFDFLKDRTELLVFYAPERR</sequence>
<dbReference type="GeneID" id="93147911"/>
<dbReference type="PROSITE" id="PS51257">
    <property type="entry name" value="PROKAR_LIPOPROTEIN"/>
    <property type="match status" value="1"/>
</dbReference>
<dbReference type="AlphaFoldDB" id="A0AAW9WD58"/>
<dbReference type="RefSeq" id="WP_006771466.1">
    <property type="nucleotide sequence ID" value="NZ_CP102274.1"/>
</dbReference>
<protein>
    <recommendedName>
        <fullName evidence="3">Lipoprotein</fullName>
    </recommendedName>
</protein>